<evidence type="ECO:0000313" key="3">
    <source>
        <dbReference type="Proteomes" id="UP000053331"/>
    </source>
</evidence>
<dbReference type="RefSeq" id="WP_050026960.1">
    <property type="nucleotide sequence ID" value="NZ_JNFH02000118.1"/>
</dbReference>
<accession>A0A081EWN1</accession>
<dbReference type="AlphaFoldDB" id="A0A081EWN1"/>
<feature type="transmembrane region" description="Helical" evidence="1">
    <location>
        <begin position="17"/>
        <end position="38"/>
    </location>
</feature>
<protein>
    <submittedName>
        <fullName evidence="2">Uncharacterized protein</fullName>
    </submittedName>
</protein>
<dbReference type="Proteomes" id="UP000053331">
    <property type="component" value="Unassembled WGS sequence"/>
</dbReference>
<comment type="caution">
    <text evidence="2">The sequence shown here is derived from an EMBL/GenBank/DDBJ whole genome shotgun (WGS) entry which is preliminary data.</text>
</comment>
<reference evidence="2 3" key="1">
    <citation type="journal article" date="2015" name="Genome Announc.">
        <title>Draft genome sequence of a Halorubrum H3 strain isolated from the burlinskoye salt lake (Altai Krai, Russia).</title>
        <authorList>
            <person name="Rozanov A.S."/>
            <person name="Bryanskaya A.V."/>
            <person name="Malup T.K."/>
            <person name="Kotenko A.V."/>
            <person name="Peltek S.E."/>
        </authorList>
    </citation>
    <scope>NUCLEOTIDE SEQUENCE [LARGE SCALE GENOMIC DNA]</scope>
    <source>
        <strain evidence="2 3">H3</strain>
    </source>
</reference>
<proteinExistence type="predicted"/>
<keyword evidence="1" id="KW-1133">Transmembrane helix</keyword>
<evidence type="ECO:0000313" key="2">
    <source>
        <dbReference type="EMBL" id="KDS91819.1"/>
    </source>
</evidence>
<gene>
    <name evidence="2" type="ORF">FK85_17805</name>
</gene>
<keyword evidence="1" id="KW-0472">Membrane</keyword>
<dbReference type="EMBL" id="JNFH02000118">
    <property type="protein sequence ID" value="KDS91819.1"/>
    <property type="molecule type" value="Genomic_DNA"/>
</dbReference>
<sequence>MPLPLSLQVGVPGGVELFIVLFLATVVAVPLVLASLIIYLDAVDRNSRHVLAWTVAALLGGVVVWALYFVVRDEVGGNGLTVKSRP</sequence>
<organism evidence="2 3">
    <name type="scientific">Halorubrum saccharovorum</name>
    <dbReference type="NCBI Taxonomy" id="2248"/>
    <lineage>
        <taxon>Archaea</taxon>
        <taxon>Methanobacteriati</taxon>
        <taxon>Methanobacteriota</taxon>
        <taxon>Stenosarchaea group</taxon>
        <taxon>Halobacteria</taxon>
        <taxon>Halobacteriales</taxon>
        <taxon>Haloferacaceae</taxon>
        <taxon>Halorubrum</taxon>
    </lineage>
</organism>
<evidence type="ECO:0000256" key="1">
    <source>
        <dbReference type="SAM" id="Phobius"/>
    </source>
</evidence>
<keyword evidence="1" id="KW-0812">Transmembrane</keyword>
<feature type="transmembrane region" description="Helical" evidence="1">
    <location>
        <begin position="50"/>
        <end position="71"/>
    </location>
</feature>
<keyword evidence="3" id="KW-1185">Reference proteome</keyword>
<name>A0A081EWN1_9EURY</name>